<dbReference type="CDD" id="cd00093">
    <property type="entry name" value="HTH_XRE"/>
    <property type="match status" value="1"/>
</dbReference>
<sequence length="78" mass="9055">MTIAKRLKSERKAQGICIWEFAVQAGIRANAQSNYERGIRSPRADYLNVLHHLEIDVPYILLGIRTKHIFTCHRKSIH</sequence>
<dbReference type="InterPro" id="IPR001387">
    <property type="entry name" value="Cro/C1-type_HTH"/>
</dbReference>
<dbReference type="EMBL" id="CP081201">
    <property type="protein sequence ID" value="UXZ98922.1"/>
    <property type="molecule type" value="Genomic_DNA"/>
</dbReference>
<dbReference type="Proteomes" id="UP001063228">
    <property type="component" value="Chromosome"/>
</dbReference>
<dbReference type="PROSITE" id="PS50943">
    <property type="entry name" value="HTH_CROC1"/>
    <property type="match status" value="1"/>
</dbReference>
<feature type="domain" description="HTH cro/C1-type" evidence="1">
    <location>
        <begin position="7"/>
        <end position="60"/>
    </location>
</feature>
<accession>A0ABY6FLU5</accession>
<dbReference type="InterPro" id="IPR010982">
    <property type="entry name" value="Lambda_DNA-bd_dom_sf"/>
</dbReference>
<proteinExistence type="predicted"/>
<evidence type="ECO:0000313" key="3">
    <source>
        <dbReference type="Proteomes" id="UP001063228"/>
    </source>
</evidence>
<organism evidence="2 3">
    <name type="scientific">Pseudomonas phytophila</name>
    <dbReference type="NCBI Taxonomy" id="2867264"/>
    <lineage>
        <taxon>Bacteria</taxon>
        <taxon>Pseudomonadati</taxon>
        <taxon>Pseudomonadota</taxon>
        <taxon>Gammaproteobacteria</taxon>
        <taxon>Pseudomonadales</taxon>
        <taxon>Pseudomonadaceae</taxon>
        <taxon>Pseudomonas</taxon>
    </lineage>
</organism>
<dbReference type="RefSeq" id="WP_263272075.1">
    <property type="nucleotide sequence ID" value="NZ_CP081201.1"/>
</dbReference>
<dbReference type="Gene3D" id="1.10.260.40">
    <property type="entry name" value="lambda repressor-like DNA-binding domains"/>
    <property type="match status" value="1"/>
</dbReference>
<dbReference type="SUPFAM" id="SSF47413">
    <property type="entry name" value="lambda repressor-like DNA-binding domains"/>
    <property type="match status" value="1"/>
</dbReference>
<keyword evidence="3" id="KW-1185">Reference proteome</keyword>
<reference evidence="2" key="1">
    <citation type="submission" date="2021-08" db="EMBL/GenBank/DDBJ databases">
        <title>Complete genome sequence of Pseudomonas phytophila.</title>
        <authorList>
            <person name="Weir B.S."/>
            <person name="Templeton M.D."/>
            <person name="Arshed S."/>
            <person name="Andersen M.T."/>
            <person name="Jayaraman J."/>
        </authorList>
    </citation>
    <scope>NUCLEOTIDE SEQUENCE</scope>
    <source>
        <strain evidence="2">ICMP 23753</strain>
    </source>
</reference>
<name>A0ABY6FLU5_9PSED</name>
<evidence type="ECO:0000313" key="2">
    <source>
        <dbReference type="EMBL" id="UXZ98922.1"/>
    </source>
</evidence>
<gene>
    <name evidence="2" type="ORF">K3169_14125</name>
</gene>
<protein>
    <submittedName>
        <fullName evidence="2">Helix-turn-helix transcriptional regulator</fullName>
    </submittedName>
</protein>
<evidence type="ECO:0000259" key="1">
    <source>
        <dbReference type="PROSITE" id="PS50943"/>
    </source>
</evidence>